<sequence length="173" mass="18909">MSRSLGFTISDSLQLSLGYAERLLKDVQADQFARFGSPGGQIVESNHAAFVYGHLSLYGPIMLKDLGHDAPATPDAFQDVFSKNAQCVDDPRGTIYPPMEQVTEFFFTGYRTVLEALQATSDEALQQPNPLGGPMTEKFPTLGSMHAFYAGGHMMMHLGQMSAWRRMQGIGAA</sequence>
<accession>A0A1P8WKX5</accession>
<dbReference type="EMBL" id="CP017641">
    <property type="protein sequence ID" value="APZ94710.1"/>
    <property type="molecule type" value="Genomic_DNA"/>
</dbReference>
<reference evidence="1 2" key="1">
    <citation type="journal article" date="2016" name="Front. Microbiol.">
        <title>Fuerstia marisgermanicae gen. nov., sp. nov., an Unusual Member of the Phylum Planctomycetes from the German Wadden Sea.</title>
        <authorList>
            <person name="Kohn T."/>
            <person name="Heuer A."/>
            <person name="Jogler M."/>
            <person name="Vollmers J."/>
            <person name="Boedeker C."/>
            <person name="Bunk B."/>
            <person name="Rast P."/>
            <person name="Borchert D."/>
            <person name="Glockner I."/>
            <person name="Freese H.M."/>
            <person name="Klenk H.P."/>
            <person name="Overmann J."/>
            <person name="Kaster A.K."/>
            <person name="Rohde M."/>
            <person name="Wiegand S."/>
            <person name="Jogler C."/>
        </authorList>
    </citation>
    <scope>NUCLEOTIDE SEQUENCE [LARGE SCALE GENOMIC DNA]</scope>
    <source>
        <strain evidence="1 2">NH11</strain>
    </source>
</reference>
<organism evidence="1 2">
    <name type="scientific">Fuerstiella marisgermanici</name>
    <dbReference type="NCBI Taxonomy" id="1891926"/>
    <lineage>
        <taxon>Bacteria</taxon>
        <taxon>Pseudomonadati</taxon>
        <taxon>Planctomycetota</taxon>
        <taxon>Planctomycetia</taxon>
        <taxon>Planctomycetales</taxon>
        <taxon>Planctomycetaceae</taxon>
        <taxon>Fuerstiella</taxon>
    </lineage>
</organism>
<dbReference type="Gene3D" id="1.20.120.450">
    <property type="entry name" value="dinb family like domain"/>
    <property type="match status" value="1"/>
</dbReference>
<dbReference type="OrthoDB" id="268680at2"/>
<keyword evidence="2" id="KW-1185">Reference proteome</keyword>
<evidence type="ECO:0000313" key="1">
    <source>
        <dbReference type="EMBL" id="APZ94710.1"/>
    </source>
</evidence>
<evidence type="ECO:0000313" key="2">
    <source>
        <dbReference type="Proteomes" id="UP000187735"/>
    </source>
</evidence>
<evidence type="ECO:0008006" key="3">
    <source>
        <dbReference type="Google" id="ProtNLM"/>
    </source>
</evidence>
<dbReference type="KEGG" id="fmr:Fuma_04349"/>
<proteinExistence type="predicted"/>
<name>A0A1P8WKX5_9PLAN</name>
<gene>
    <name evidence="1" type="ORF">Fuma_04349</name>
</gene>
<dbReference type="AlphaFoldDB" id="A0A1P8WKX5"/>
<protein>
    <recommendedName>
        <fullName evidence="3">DinB family protein</fullName>
    </recommendedName>
</protein>
<dbReference type="Proteomes" id="UP000187735">
    <property type="component" value="Chromosome"/>
</dbReference>
<dbReference type="RefSeq" id="WP_077025982.1">
    <property type="nucleotide sequence ID" value="NZ_CP017641.1"/>
</dbReference>
<dbReference type="SUPFAM" id="SSF109854">
    <property type="entry name" value="DinB/YfiT-like putative metalloenzymes"/>
    <property type="match status" value="1"/>
</dbReference>
<dbReference type="InterPro" id="IPR034660">
    <property type="entry name" value="DinB/YfiT-like"/>
</dbReference>